<name>A0A9P7JES8_9AGAM</name>
<evidence type="ECO:0000313" key="2">
    <source>
        <dbReference type="EMBL" id="KAG1818418.1"/>
    </source>
</evidence>
<dbReference type="Proteomes" id="UP000807769">
    <property type="component" value="Unassembled WGS sequence"/>
</dbReference>
<comment type="caution">
    <text evidence="2">The sequence shown here is derived from an EMBL/GenBank/DDBJ whole genome shotgun (WGS) entry which is preliminary data.</text>
</comment>
<feature type="region of interest" description="Disordered" evidence="1">
    <location>
        <begin position="504"/>
        <end position="524"/>
    </location>
</feature>
<dbReference type="OrthoDB" id="2672259at2759"/>
<feature type="compositionally biased region" description="Acidic residues" evidence="1">
    <location>
        <begin position="912"/>
        <end position="952"/>
    </location>
</feature>
<dbReference type="EMBL" id="JABBWG010000011">
    <property type="protein sequence ID" value="KAG1818418.1"/>
    <property type="molecule type" value="Genomic_DNA"/>
</dbReference>
<organism evidence="2 3">
    <name type="scientific">Suillus subaureus</name>
    <dbReference type="NCBI Taxonomy" id="48587"/>
    <lineage>
        <taxon>Eukaryota</taxon>
        <taxon>Fungi</taxon>
        <taxon>Dikarya</taxon>
        <taxon>Basidiomycota</taxon>
        <taxon>Agaricomycotina</taxon>
        <taxon>Agaricomycetes</taxon>
        <taxon>Agaricomycetidae</taxon>
        <taxon>Boletales</taxon>
        <taxon>Suillineae</taxon>
        <taxon>Suillaceae</taxon>
        <taxon>Suillus</taxon>
    </lineage>
</organism>
<accession>A0A9P7JES8</accession>
<dbReference type="InterPro" id="IPR041078">
    <property type="entry name" value="Plavaka"/>
</dbReference>
<dbReference type="AlphaFoldDB" id="A0A9P7JES8"/>
<evidence type="ECO:0000256" key="1">
    <source>
        <dbReference type="SAM" id="MobiDB-lite"/>
    </source>
</evidence>
<feature type="region of interest" description="Disordered" evidence="1">
    <location>
        <begin position="885"/>
        <end position="960"/>
    </location>
</feature>
<proteinExistence type="predicted"/>
<evidence type="ECO:0000313" key="3">
    <source>
        <dbReference type="Proteomes" id="UP000807769"/>
    </source>
</evidence>
<dbReference type="RefSeq" id="XP_041194290.1">
    <property type="nucleotide sequence ID" value="XM_041339876.1"/>
</dbReference>
<gene>
    <name evidence="2" type="ORF">BJ212DRAFT_1479436</name>
</gene>
<keyword evidence="3" id="KW-1185">Reference proteome</keyword>
<dbReference type="GeneID" id="64633892"/>
<dbReference type="Pfam" id="PF18759">
    <property type="entry name" value="Plavaka"/>
    <property type="match status" value="1"/>
</dbReference>
<reference evidence="2" key="1">
    <citation type="journal article" date="2020" name="New Phytol.">
        <title>Comparative genomics reveals dynamic genome evolution in host specialist ectomycorrhizal fungi.</title>
        <authorList>
            <person name="Lofgren L.A."/>
            <person name="Nguyen N.H."/>
            <person name="Vilgalys R."/>
            <person name="Ruytinx J."/>
            <person name="Liao H.L."/>
            <person name="Branco S."/>
            <person name="Kuo A."/>
            <person name="LaButti K."/>
            <person name="Lipzen A."/>
            <person name="Andreopoulos W."/>
            <person name="Pangilinan J."/>
            <person name="Riley R."/>
            <person name="Hundley H."/>
            <person name="Na H."/>
            <person name="Barry K."/>
            <person name="Grigoriev I.V."/>
            <person name="Stajich J.E."/>
            <person name="Kennedy P.G."/>
        </authorList>
    </citation>
    <scope>NUCLEOTIDE SEQUENCE</scope>
    <source>
        <strain evidence="2">MN1</strain>
    </source>
</reference>
<protein>
    <submittedName>
        <fullName evidence="2">Uncharacterized protein</fullName>
    </submittedName>
</protein>
<sequence length="960" mass="109173">MSYWQKILIHESGSRVNFPDDWIQTSVTIDIPTKSKEDGSQPYTIPGFHYHPLVEVIRVVFVDAQAGAFHLFLFQRLWKDPLDDHQERIYDELYTSDAWLDAQDSIQRIPKEPGHSLERVIAGLMFFSDATHLANFGTAKAWPLYLYFGNLTKYAQSSPLSGACHLVGFLPSLPDGVKDVLSSLSHILKMGMTSLHAHCRRELFHSCWEILLDEDFLSAYRHGIVLKCADRVVWRVFPRIFTYSADYPEKVLIATIKDMGLCLCPRCLTPKISFSFLGLARDMRSHISNLQVYVMANVVRACEFIYAGGNTVDGAKVEHTLGEGSWIPTLNQFVEKLGPLGLDPFCMLIVDFMHECELGTWKALFTHLIRLLYALPQGSELVAALDSRFRQVPTFGLGVIRRFSNNTSEMKRLAARDFEDILQCAIPVFEGLFPDDHDAMVQSLLYQFAKWHALAKLRLHSESTVNFLKETFKKLLQKLWKFRAFTCAAFNAIELPKEKAARQRKAAQRLEANGSLPQSSGPRTKKFNLGTYKFHAMGDYVRTIKLFGTTDSFTTQIGELAHRALKAFYPLTNKLDTPAQLAKHEHRRRVLRRVGEVGDSPSSSSQQPAHAPSLASYDNLKHHHIATTQNNPVNLFLFLQSHDGDPALQNFIPKLRDHILYRLRELEIGYCDHIFTDEEWNSIIIPNNTIYLVQTMQVHYTTYDLRREHNTINPRTHGDVMVLSRETRPSHPYWYACVLGIYHMVVWINNGGQPVKRHLEVLWVRWLAGLRSYKSGMKHAHLPKIAFVEESDRDAFRFLDPGQVIRGAHLIPVFASGRGVSSLHHGESLARPGGELDDWEEYYIGIFVDRDMYMRYTHFGVGHSAMLRKIIKDCLGSHLVHSSVVNGGNQGDADGEETCEGEGHDKCNDGQEGSDDSDEDEEEYDLDDELSDGELVEGVGEDNSEEYGDELDDKLYGISF</sequence>